<organism evidence="5 8">
    <name type="scientific">Polarella glacialis</name>
    <name type="common">Dinoflagellate</name>
    <dbReference type="NCBI Taxonomy" id="89957"/>
    <lineage>
        <taxon>Eukaryota</taxon>
        <taxon>Sar</taxon>
        <taxon>Alveolata</taxon>
        <taxon>Dinophyceae</taxon>
        <taxon>Suessiales</taxon>
        <taxon>Suessiaceae</taxon>
        <taxon>Polarella</taxon>
    </lineage>
</organism>
<dbReference type="InterPro" id="IPR035979">
    <property type="entry name" value="RBD_domain_sf"/>
</dbReference>
<dbReference type="OrthoDB" id="346839at2759"/>
<comment type="caution">
    <text evidence="5">The sequence shown here is derived from an EMBL/GenBank/DDBJ whole genome shotgun (WGS) entry which is preliminary data.</text>
</comment>
<dbReference type="CDD" id="cd00590">
    <property type="entry name" value="RRM_SF"/>
    <property type="match status" value="1"/>
</dbReference>
<feature type="compositionally biased region" description="Basic and acidic residues" evidence="3">
    <location>
        <begin position="304"/>
        <end position="318"/>
    </location>
</feature>
<dbReference type="SMART" id="SM00360">
    <property type="entry name" value="RRM"/>
    <property type="match status" value="1"/>
</dbReference>
<evidence type="ECO:0000256" key="2">
    <source>
        <dbReference type="PROSITE-ProRule" id="PRU00176"/>
    </source>
</evidence>
<dbReference type="GO" id="GO:0003729">
    <property type="term" value="F:mRNA binding"/>
    <property type="evidence" value="ECO:0007669"/>
    <property type="project" value="TreeGrafter"/>
</dbReference>
<dbReference type="SUPFAM" id="SSF54928">
    <property type="entry name" value="RNA-binding domain, RBD"/>
    <property type="match status" value="1"/>
</dbReference>
<dbReference type="Proteomes" id="UP000654075">
    <property type="component" value="Unassembled WGS sequence"/>
</dbReference>
<dbReference type="GO" id="GO:0009535">
    <property type="term" value="C:chloroplast thylakoid membrane"/>
    <property type="evidence" value="ECO:0007669"/>
    <property type="project" value="TreeGrafter"/>
</dbReference>
<dbReference type="EMBL" id="CAJNNV010003184">
    <property type="protein sequence ID" value="CAE8588518.1"/>
    <property type="molecule type" value="Genomic_DNA"/>
</dbReference>
<feature type="compositionally biased region" description="Polar residues" evidence="3">
    <location>
        <begin position="283"/>
        <end position="299"/>
    </location>
</feature>
<evidence type="ECO:0000313" key="5">
    <source>
        <dbReference type="EMBL" id="CAE8588481.1"/>
    </source>
</evidence>
<dbReference type="PROSITE" id="PS50102">
    <property type="entry name" value="RRM"/>
    <property type="match status" value="1"/>
</dbReference>
<feature type="compositionally biased region" description="Acidic residues" evidence="3">
    <location>
        <begin position="319"/>
        <end position="335"/>
    </location>
</feature>
<dbReference type="Gene3D" id="3.30.70.330">
    <property type="match status" value="1"/>
</dbReference>
<reference evidence="5" key="1">
    <citation type="submission" date="2021-02" db="EMBL/GenBank/DDBJ databases">
        <authorList>
            <person name="Dougan E. K."/>
            <person name="Rhodes N."/>
            <person name="Thang M."/>
            <person name="Chan C."/>
        </authorList>
    </citation>
    <scope>NUCLEOTIDE SEQUENCE</scope>
</reference>
<evidence type="ECO:0000259" key="4">
    <source>
        <dbReference type="PROSITE" id="PS50102"/>
    </source>
</evidence>
<name>A0A813DKR4_POLGL</name>
<evidence type="ECO:0000313" key="7">
    <source>
        <dbReference type="EMBL" id="CAE8734717.1"/>
    </source>
</evidence>
<dbReference type="Pfam" id="PF00076">
    <property type="entry name" value="RRM_1"/>
    <property type="match status" value="1"/>
</dbReference>
<dbReference type="InterPro" id="IPR012677">
    <property type="entry name" value="Nucleotide-bd_a/b_plait_sf"/>
</dbReference>
<keyword evidence="8" id="KW-1185">Reference proteome</keyword>
<dbReference type="EMBL" id="CAJNNV010003158">
    <property type="protein sequence ID" value="CAE8588481.1"/>
    <property type="molecule type" value="Genomic_DNA"/>
</dbReference>
<evidence type="ECO:0000313" key="6">
    <source>
        <dbReference type="EMBL" id="CAE8588518.1"/>
    </source>
</evidence>
<dbReference type="AlphaFoldDB" id="A0A813DKR4"/>
<gene>
    <name evidence="5" type="ORF">PGLA1383_LOCUS7284</name>
    <name evidence="6" type="ORF">PGLA1383_LOCUS7318</name>
    <name evidence="7" type="ORF">PGLA2088_LOCUS47454</name>
</gene>
<dbReference type="EMBL" id="CAJNNW010036472">
    <property type="protein sequence ID" value="CAE8734717.1"/>
    <property type="molecule type" value="Genomic_DNA"/>
</dbReference>
<feature type="region of interest" description="Disordered" evidence="3">
    <location>
        <begin position="229"/>
        <end position="362"/>
    </location>
</feature>
<evidence type="ECO:0000313" key="8">
    <source>
        <dbReference type="Proteomes" id="UP000654075"/>
    </source>
</evidence>
<accession>A0A813DKR4</accession>
<dbReference type="InterPro" id="IPR050502">
    <property type="entry name" value="Euk_RNA-bind_prot"/>
</dbReference>
<dbReference type="GO" id="GO:1901259">
    <property type="term" value="P:chloroplast rRNA processing"/>
    <property type="evidence" value="ECO:0007669"/>
    <property type="project" value="TreeGrafter"/>
</dbReference>
<protein>
    <recommendedName>
        <fullName evidence="4">RRM domain-containing protein</fullName>
    </recommendedName>
</protein>
<keyword evidence="1 2" id="KW-0694">RNA-binding</keyword>
<proteinExistence type="predicted"/>
<dbReference type="Proteomes" id="UP000626109">
    <property type="component" value="Unassembled WGS sequence"/>
</dbReference>
<sequence>MDQSLDEIIGSSWGDGKADKSTGAGKGSKSKGTNGKGSGGSWEKSNSNGSSGRSLDMSLDDLVTARSSGGKGKSWDKDAGKGKSKSKGSPPSFSFSRDDGKGGKGFGKSGKSFGKGKDSWDFDDAGPRSSPSWMEHDNRGEEEEEEDFAPVRKGKGKGGNFNWSAGKGADNWSAGKGGEWRPPRPSFQDYSVYEEPWGQPPAWKGKGSGGKGLAEGIWARTFNPTRMAFAAPEAPSRGHAVGDGSSGSWRRVEQASSRPEANGRAVVAVKSSREPRLGYRATANGSDRNGERSSTTRSAPPSKRGREEDVAPRRRQQEASDDEEDDEEVSSEEEEVRPPPKAKARTSAAVKTEAKSTGPKTVKVTNIPKELKAADVREAFEAETGKISLCELSKGTCMITFKNSKDAQKAVATFDKGELNGKIISVSLHK</sequence>
<evidence type="ECO:0000256" key="1">
    <source>
        <dbReference type="ARBA" id="ARBA00022884"/>
    </source>
</evidence>
<dbReference type="PANTHER" id="PTHR48025">
    <property type="entry name" value="OS02G0815200 PROTEIN"/>
    <property type="match status" value="1"/>
</dbReference>
<dbReference type="InterPro" id="IPR000504">
    <property type="entry name" value="RRM_dom"/>
</dbReference>
<feature type="domain" description="RRM" evidence="4">
    <location>
        <begin position="360"/>
        <end position="430"/>
    </location>
</feature>
<dbReference type="PANTHER" id="PTHR48025:SF1">
    <property type="entry name" value="RRM DOMAIN-CONTAINING PROTEIN"/>
    <property type="match status" value="1"/>
</dbReference>
<feature type="compositionally biased region" description="Polar residues" evidence="3">
    <location>
        <begin position="43"/>
        <end position="53"/>
    </location>
</feature>
<evidence type="ECO:0000256" key="3">
    <source>
        <dbReference type="SAM" id="MobiDB-lite"/>
    </source>
</evidence>
<feature type="region of interest" description="Disordered" evidence="3">
    <location>
        <begin position="1"/>
        <end position="217"/>
    </location>
</feature>